<evidence type="ECO:0000256" key="1">
    <source>
        <dbReference type="SAM" id="SignalP"/>
    </source>
</evidence>
<dbReference type="Proteomes" id="UP000001514">
    <property type="component" value="Unassembled WGS sequence"/>
</dbReference>
<accession>D8TDS1</accession>
<organism evidence="3">
    <name type="scientific">Selaginella moellendorffii</name>
    <name type="common">Spikemoss</name>
    <dbReference type="NCBI Taxonomy" id="88036"/>
    <lineage>
        <taxon>Eukaryota</taxon>
        <taxon>Viridiplantae</taxon>
        <taxon>Streptophyta</taxon>
        <taxon>Embryophyta</taxon>
        <taxon>Tracheophyta</taxon>
        <taxon>Lycopodiopsida</taxon>
        <taxon>Selaginellales</taxon>
        <taxon>Selaginellaceae</taxon>
        <taxon>Selaginella</taxon>
    </lineage>
</organism>
<keyword evidence="3" id="KW-1185">Reference proteome</keyword>
<dbReference type="InParanoid" id="D8TDS1"/>
<protein>
    <submittedName>
        <fullName evidence="2">Uncharacterized protein</fullName>
    </submittedName>
</protein>
<sequence>MCSLGIFHVHVLDLLFADRASPVCPGRHHAPITLWRLCISGQYLEAFLAEWVVDWRPDCSSDVYIAFECQADPAIGDSGNWLLEESVQIDVKFLCPSPTVIPPAGVVTVCEQLGVLNCHTHTVSLRAVRRNWSVSLHARISVGMRPVSMHSSPYGNWLQSPNSGHQYRRIRGAVMCASQICRIPSIYVRVSQTCQKLTVCSLSSSKLSVHFYLLRTLLMQGDACTVLLL</sequence>
<name>D8TDS1_SELML</name>
<feature type="signal peptide" evidence="1">
    <location>
        <begin position="1"/>
        <end position="22"/>
    </location>
</feature>
<evidence type="ECO:0000313" key="3">
    <source>
        <dbReference type="Proteomes" id="UP000001514"/>
    </source>
</evidence>
<dbReference type="AlphaFoldDB" id="D8TDS1"/>
<evidence type="ECO:0000313" key="2">
    <source>
        <dbReference type="EMBL" id="EFJ05159.1"/>
    </source>
</evidence>
<feature type="chain" id="PRO_5003123513" evidence="1">
    <location>
        <begin position="23"/>
        <end position="229"/>
    </location>
</feature>
<dbReference type="Gramene" id="EFJ05159">
    <property type="protein sequence ID" value="EFJ05159"/>
    <property type="gene ID" value="SELMODRAFT_431778"/>
</dbReference>
<gene>
    <name evidence="2" type="ORF">SELMODRAFT_431778</name>
</gene>
<proteinExistence type="predicted"/>
<dbReference type="HOGENOM" id="CLU_1211558_0_0_1"/>
<dbReference type="EMBL" id="GL377734">
    <property type="protein sequence ID" value="EFJ05159.1"/>
    <property type="molecule type" value="Genomic_DNA"/>
</dbReference>
<reference evidence="2 3" key="1">
    <citation type="journal article" date="2011" name="Science">
        <title>The Selaginella genome identifies genetic changes associated with the evolution of vascular plants.</title>
        <authorList>
            <person name="Banks J.A."/>
            <person name="Nishiyama T."/>
            <person name="Hasebe M."/>
            <person name="Bowman J.L."/>
            <person name="Gribskov M."/>
            <person name="dePamphilis C."/>
            <person name="Albert V.A."/>
            <person name="Aono N."/>
            <person name="Aoyama T."/>
            <person name="Ambrose B.A."/>
            <person name="Ashton N.W."/>
            <person name="Axtell M.J."/>
            <person name="Barker E."/>
            <person name="Barker M.S."/>
            <person name="Bennetzen J.L."/>
            <person name="Bonawitz N.D."/>
            <person name="Chapple C."/>
            <person name="Cheng C."/>
            <person name="Correa L.G."/>
            <person name="Dacre M."/>
            <person name="DeBarry J."/>
            <person name="Dreyer I."/>
            <person name="Elias M."/>
            <person name="Engstrom E.M."/>
            <person name="Estelle M."/>
            <person name="Feng L."/>
            <person name="Finet C."/>
            <person name="Floyd S.K."/>
            <person name="Frommer W.B."/>
            <person name="Fujita T."/>
            <person name="Gramzow L."/>
            <person name="Gutensohn M."/>
            <person name="Harholt J."/>
            <person name="Hattori M."/>
            <person name="Heyl A."/>
            <person name="Hirai T."/>
            <person name="Hiwatashi Y."/>
            <person name="Ishikawa M."/>
            <person name="Iwata M."/>
            <person name="Karol K.G."/>
            <person name="Koehler B."/>
            <person name="Kolukisaoglu U."/>
            <person name="Kubo M."/>
            <person name="Kurata T."/>
            <person name="Lalonde S."/>
            <person name="Li K."/>
            <person name="Li Y."/>
            <person name="Litt A."/>
            <person name="Lyons E."/>
            <person name="Manning G."/>
            <person name="Maruyama T."/>
            <person name="Michael T.P."/>
            <person name="Mikami K."/>
            <person name="Miyazaki S."/>
            <person name="Morinaga S."/>
            <person name="Murata T."/>
            <person name="Mueller-Roeber B."/>
            <person name="Nelson D.R."/>
            <person name="Obara M."/>
            <person name="Oguri Y."/>
            <person name="Olmstead R.G."/>
            <person name="Onodera N."/>
            <person name="Petersen B.L."/>
            <person name="Pils B."/>
            <person name="Prigge M."/>
            <person name="Rensing S.A."/>
            <person name="Riano-Pachon D.M."/>
            <person name="Roberts A.W."/>
            <person name="Sato Y."/>
            <person name="Scheller H.V."/>
            <person name="Schulz B."/>
            <person name="Schulz C."/>
            <person name="Shakirov E.V."/>
            <person name="Shibagaki N."/>
            <person name="Shinohara N."/>
            <person name="Shippen D.E."/>
            <person name="Soerensen I."/>
            <person name="Sotooka R."/>
            <person name="Sugimoto N."/>
            <person name="Sugita M."/>
            <person name="Sumikawa N."/>
            <person name="Tanurdzic M."/>
            <person name="Theissen G."/>
            <person name="Ulvskov P."/>
            <person name="Wakazuki S."/>
            <person name="Weng J.K."/>
            <person name="Willats W.W."/>
            <person name="Wipf D."/>
            <person name="Wolf P.G."/>
            <person name="Yang L."/>
            <person name="Zimmer A.D."/>
            <person name="Zhu Q."/>
            <person name="Mitros T."/>
            <person name="Hellsten U."/>
            <person name="Loque D."/>
            <person name="Otillar R."/>
            <person name="Salamov A."/>
            <person name="Schmutz J."/>
            <person name="Shapiro H."/>
            <person name="Lindquist E."/>
            <person name="Lucas S."/>
            <person name="Rokhsar D."/>
            <person name="Grigoriev I.V."/>
        </authorList>
    </citation>
    <scope>NUCLEOTIDE SEQUENCE [LARGE SCALE GENOMIC DNA]</scope>
</reference>
<keyword evidence="1" id="KW-0732">Signal</keyword>
<dbReference type="KEGG" id="smo:SELMODRAFT_431778"/>